<dbReference type="AlphaFoldDB" id="A0A0G4E513"/>
<dbReference type="RefSeq" id="WP_192963295.1">
    <property type="nucleotide sequence ID" value="NZ_LN713926.1"/>
</dbReference>
<proteinExistence type="predicted"/>
<dbReference type="EMBL" id="LN713926">
    <property type="protein sequence ID" value="CEK42093.1"/>
    <property type="molecule type" value="Genomic_DNA"/>
</dbReference>
<accession>A0A0G4E513</accession>
<sequence>MHTRTTDFISLYNALWYRDFPVVVGPIDFAKRADWTTHIATSIRQVASMMGLFSCFESGGRTDAELQEADRKVWAKVEWEWDEPRDHKPGKGELGKLAKASGMADVSIFIGYTQVRTLEENLSHITEAWVGVEKPLLVLLVTFTADGGWRYFDQIKTFIVDSHGISLVREQPALPWDVPNSRWQSISGFRS</sequence>
<gene>
    <name evidence="1" type="ORF">PQBR57_0140</name>
</gene>
<keyword evidence="1" id="KW-0614">Plasmid</keyword>
<protein>
    <submittedName>
        <fullName evidence="1">Uncharacterized protein</fullName>
    </submittedName>
</protein>
<geneLocation type="plasmid" evidence="1">
    <name>pQBR57</name>
</geneLocation>
<reference evidence="1" key="1">
    <citation type="submission" date="2014-12" db="EMBL/GenBank/DDBJ databases">
        <authorList>
            <person name="Hall J."/>
        </authorList>
    </citation>
    <scope>NUCLEOTIDE SEQUENCE [LARGE SCALE GENOMIC DNA]</scope>
    <source>
        <strain evidence="1">SBW25</strain>
        <plasmid evidence="1">pQBR57</plasmid>
    </source>
</reference>
<evidence type="ECO:0000313" key="1">
    <source>
        <dbReference type="EMBL" id="CEK42093.1"/>
    </source>
</evidence>
<reference evidence="1" key="2">
    <citation type="submission" date="2015-06" db="EMBL/GenBank/DDBJ databases">
        <title>Environmentally co-occuring mercury resistance plasmids are genetically and phenotypically diverse and confer variable context-dependent fitness effects.</title>
        <authorList>
            <person name="Hall J.P.J."/>
            <person name="Harrison E."/>
            <person name="Lilley A.K."/>
            <person name="Paterson S."/>
            <person name="Spiers A.J."/>
            <person name="Brockhurst M.A."/>
        </authorList>
    </citation>
    <scope>NUCLEOTIDE SEQUENCE [LARGE SCALE GENOMIC DNA]</scope>
    <source>
        <strain evidence="1">SBW25</strain>
        <plasmid evidence="1">pQBR57</plasmid>
    </source>
</reference>
<organism evidence="1">
    <name type="scientific">Pseudomonas fluorescens (strain SBW25)</name>
    <dbReference type="NCBI Taxonomy" id="216595"/>
    <lineage>
        <taxon>Bacteria</taxon>
        <taxon>Pseudomonadati</taxon>
        <taxon>Pseudomonadota</taxon>
        <taxon>Gammaproteobacteria</taxon>
        <taxon>Pseudomonadales</taxon>
        <taxon>Pseudomonadaceae</taxon>
        <taxon>Pseudomonas</taxon>
    </lineage>
</organism>
<name>A0A0G4E513_PSEFS</name>